<evidence type="ECO:0000256" key="2">
    <source>
        <dbReference type="SAM" id="Phobius"/>
    </source>
</evidence>
<keyword evidence="2" id="KW-0812">Transmembrane</keyword>
<protein>
    <recommendedName>
        <fullName evidence="3">Putative auto-transporter adhesin head GIN domain-containing protein</fullName>
    </recommendedName>
</protein>
<dbReference type="VEuPathDB" id="FungiDB:PYU1_G013854"/>
<keyword evidence="5" id="KW-1185">Reference proteome</keyword>
<feature type="compositionally biased region" description="Basic and acidic residues" evidence="1">
    <location>
        <begin position="487"/>
        <end position="499"/>
    </location>
</feature>
<feature type="domain" description="Putative auto-transporter adhesin head GIN" evidence="3">
    <location>
        <begin position="262"/>
        <end position="341"/>
    </location>
</feature>
<evidence type="ECO:0000259" key="3">
    <source>
        <dbReference type="Pfam" id="PF10988"/>
    </source>
</evidence>
<dbReference type="PANTHER" id="PTHR39200:SF1">
    <property type="entry name" value="AUTO-TRANSPORTER ADHESIN HEAD GIN DOMAIN-CONTAINING PROTEIN-RELATED"/>
    <property type="match status" value="1"/>
</dbReference>
<feature type="compositionally biased region" description="Basic residues" evidence="1">
    <location>
        <begin position="477"/>
        <end position="486"/>
    </location>
</feature>
<proteinExistence type="predicted"/>
<name>K3X9I4_GLOUD</name>
<evidence type="ECO:0000256" key="1">
    <source>
        <dbReference type="SAM" id="MobiDB-lite"/>
    </source>
</evidence>
<keyword evidence="2" id="KW-0472">Membrane</keyword>
<dbReference type="HOGENOM" id="CLU_538066_0_0_1"/>
<dbReference type="InParanoid" id="K3X9I4"/>
<organism evidence="4 5">
    <name type="scientific">Globisporangium ultimum (strain ATCC 200006 / CBS 805.95 / DAOM BR144)</name>
    <name type="common">Pythium ultimum</name>
    <dbReference type="NCBI Taxonomy" id="431595"/>
    <lineage>
        <taxon>Eukaryota</taxon>
        <taxon>Sar</taxon>
        <taxon>Stramenopiles</taxon>
        <taxon>Oomycota</taxon>
        <taxon>Peronosporomycetes</taxon>
        <taxon>Pythiales</taxon>
        <taxon>Pythiaceae</taxon>
        <taxon>Globisporangium</taxon>
    </lineage>
</organism>
<evidence type="ECO:0000313" key="4">
    <source>
        <dbReference type="EnsemblProtists" id="PYU1_T013883"/>
    </source>
</evidence>
<sequence>MLLERCVRVSLTGLLVLMMVAVAVQRGTFVVDALLTLSPPSSNDARWTIASTDNPSGAAEELHTLRVAVSSRVVISYDAALSMAANGHVLAKVGSEDVDDGDFSLSSGLSVTSEASGEIQLSGGYGDDIQVVLTRPYQLQNLLTTGIGDVVVLDQVFANAKVNVGDAAINIDVSGSGNVFVHTSETLTAKNASWTIRGYGDLQVEAQAFNFDSLEVNAKGLSSNVNVFANSEQQQSPTSSSIGSASFVGIGLSEMCLDTPNIEIASIEVWLSGAGTLSFSQPGGTCATEELVVTGSGNVHLDALRCSNVKVQMSGSGDVTVQATDYLGGSISGSGSVKYVGAQPPRTMSDKNGRVVTGISLGQPSNGIAKPAHQTPTVSCRRSSVPTLKANHVGGNSIPVPLVPSDQMMDKPVSTTPASVDAAPSIDWTAISRFISTHAHSSWEFIKENRYVAGVVAAFAVVWISLLLVVQLQQRRRKSKRQRRRRRDGERRPLLQHDDKDEDAVYI</sequence>
<dbReference type="Pfam" id="PF10988">
    <property type="entry name" value="DUF2807"/>
    <property type="match status" value="1"/>
</dbReference>
<dbReference type="EnsemblProtists" id="PYU1_T013883">
    <property type="protein sequence ID" value="PYU1_T013883"/>
    <property type="gene ID" value="PYU1_G013854"/>
</dbReference>
<dbReference type="eggNOG" id="ENOG502T3AH">
    <property type="taxonomic scope" value="Eukaryota"/>
</dbReference>
<feature type="transmembrane region" description="Helical" evidence="2">
    <location>
        <begin position="451"/>
        <end position="472"/>
    </location>
</feature>
<reference evidence="5" key="2">
    <citation type="submission" date="2010-04" db="EMBL/GenBank/DDBJ databases">
        <authorList>
            <person name="Buell R."/>
            <person name="Hamilton J."/>
            <person name="Hostetler J."/>
        </authorList>
    </citation>
    <scope>NUCLEOTIDE SEQUENCE [LARGE SCALE GENOMIC DNA]</scope>
    <source>
        <strain evidence="5">DAOM:BR144</strain>
    </source>
</reference>
<feature type="region of interest" description="Disordered" evidence="1">
    <location>
        <begin position="477"/>
        <end position="507"/>
    </location>
</feature>
<keyword evidence="2" id="KW-1133">Transmembrane helix</keyword>
<evidence type="ECO:0000313" key="5">
    <source>
        <dbReference type="Proteomes" id="UP000019132"/>
    </source>
</evidence>
<reference evidence="5" key="1">
    <citation type="journal article" date="2010" name="Genome Biol.">
        <title>Genome sequence of the necrotrophic plant pathogen Pythium ultimum reveals original pathogenicity mechanisms and effector repertoire.</title>
        <authorList>
            <person name="Levesque C.A."/>
            <person name="Brouwer H."/>
            <person name="Cano L."/>
            <person name="Hamilton J.P."/>
            <person name="Holt C."/>
            <person name="Huitema E."/>
            <person name="Raffaele S."/>
            <person name="Robideau G.P."/>
            <person name="Thines M."/>
            <person name="Win J."/>
            <person name="Zerillo M.M."/>
            <person name="Beakes G.W."/>
            <person name="Boore J.L."/>
            <person name="Busam D."/>
            <person name="Dumas B."/>
            <person name="Ferriera S."/>
            <person name="Fuerstenberg S.I."/>
            <person name="Gachon C.M."/>
            <person name="Gaulin E."/>
            <person name="Govers F."/>
            <person name="Grenville-Briggs L."/>
            <person name="Horner N."/>
            <person name="Hostetler J."/>
            <person name="Jiang R.H."/>
            <person name="Johnson J."/>
            <person name="Krajaejun T."/>
            <person name="Lin H."/>
            <person name="Meijer H.J."/>
            <person name="Moore B."/>
            <person name="Morris P."/>
            <person name="Phuntmart V."/>
            <person name="Puiu D."/>
            <person name="Shetty J."/>
            <person name="Stajich J.E."/>
            <person name="Tripathy S."/>
            <person name="Wawra S."/>
            <person name="van West P."/>
            <person name="Whitty B.R."/>
            <person name="Coutinho P.M."/>
            <person name="Henrissat B."/>
            <person name="Martin F."/>
            <person name="Thomas P.D."/>
            <person name="Tyler B.M."/>
            <person name="De Vries R.P."/>
            <person name="Kamoun S."/>
            <person name="Yandell M."/>
            <person name="Tisserat N."/>
            <person name="Buell C.R."/>
        </authorList>
    </citation>
    <scope>NUCLEOTIDE SEQUENCE</scope>
    <source>
        <strain evidence="5">DAOM:BR144</strain>
    </source>
</reference>
<dbReference type="AlphaFoldDB" id="K3X9I4"/>
<dbReference type="PANTHER" id="PTHR39200">
    <property type="entry name" value="HYPOTHETICAL EXPORTED PROTEIN"/>
    <property type="match status" value="1"/>
</dbReference>
<dbReference type="Gene3D" id="2.160.20.120">
    <property type="match status" value="1"/>
</dbReference>
<accession>K3X9I4</accession>
<dbReference type="EMBL" id="GL376595">
    <property type="status" value="NOT_ANNOTATED_CDS"/>
    <property type="molecule type" value="Genomic_DNA"/>
</dbReference>
<reference evidence="4" key="3">
    <citation type="submission" date="2015-02" db="UniProtKB">
        <authorList>
            <consortium name="EnsemblProtists"/>
        </authorList>
    </citation>
    <scope>IDENTIFICATION</scope>
    <source>
        <strain evidence="4">DAOM BR144</strain>
    </source>
</reference>
<dbReference type="InterPro" id="IPR021255">
    <property type="entry name" value="DUF2807"/>
</dbReference>
<dbReference type="Proteomes" id="UP000019132">
    <property type="component" value="Unassembled WGS sequence"/>
</dbReference>